<dbReference type="InterPro" id="IPR004033">
    <property type="entry name" value="UbiE/COQ5_MeTrFase"/>
</dbReference>
<dbReference type="Pfam" id="PF13649">
    <property type="entry name" value="Methyltransf_25"/>
    <property type="match status" value="1"/>
</dbReference>
<dbReference type="CDD" id="cd02440">
    <property type="entry name" value="AdoMet_MTases"/>
    <property type="match status" value="1"/>
</dbReference>
<gene>
    <name evidence="6" type="ORF">KK062_28070</name>
</gene>
<dbReference type="GO" id="GO:0032259">
    <property type="term" value="P:methylation"/>
    <property type="evidence" value="ECO:0007669"/>
    <property type="project" value="UniProtKB-KW"/>
</dbReference>
<dbReference type="GO" id="GO:0009234">
    <property type="term" value="P:menaquinone biosynthetic process"/>
    <property type="evidence" value="ECO:0007669"/>
    <property type="project" value="UniProtKB-KW"/>
</dbReference>
<dbReference type="Proteomes" id="UP001319080">
    <property type="component" value="Unassembled WGS sequence"/>
</dbReference>
<evidence type="ECO:0000313" key="6">
    <source>
        <dbReference type="EMBL" id="MBT1712131.1"/>
    </source>
</evidence>
<sequence>MSDKSEETATHYDQFFGPLYFEPYAIEVAKRIDPAPGSIVLEIAAGTGRVTRHLRERIEPSVKLIASDISEEMLAIAKKKLSHLNIDWQTIDAQQLPFSDNSIELVVCCFGYMFVPDKPKAFAEVYRVLKPGGLFLFTTWDTLESNAASYISKSIAGKYLKEPLPESYNLATSMSDEAVITPLVEGAGFAKMTIEKVGLFSVSPTAKDAAFALVRGDIYEEIKKRNPAWIDEIRMKVEKELAEKFGAAPMVAPISAVISQAWK</sequence>
<evidence type="ECO:0000256" key="3">
    <source>
        <dbReference type="ARBA" id="ARBA00022679"/>
    </source>
</evidence>
<dbReference type="SUPFAM" id="SSF53335">
    <property type="entry name" value="S-adenosyl-L-methionine-dependent methyltransferases"/>
    <property type="match status" value="1"/>
</dbReference>
<proteinExistence type="predicted"/>
<protein>
    <submittedName>
        <fullName evidence="6">Methyltransferase domain-containing protein</fullName>
    </submittedName>
</protein>
<keyword evidence="1" id="KW-0474">Menaquinone biosynthesis</keyword>
<dbReference type="PANTHER" id="PTHR43591:SF24">
    <property type="entry name" value="2-METHOXY-6-POLYPRENYL-1,4-BENZOQUINOL METHYLASE, MITOCHONDRIAL"/>
    <property type="match status" value="1"/>
</dbReference>
<accession>A0AAP2E317</accession>
<dbReference type="InterPro" id="IPR029063">
    <property type="entry name" value="SAM-dependent_MTases_sf"/>
</dbReference>
<name>A0AAP2E317_9BACT</name>
<dbReference type="RefSeq" id="WP_254087699.1">
    <property type="nucleotide sequence ID" value="NZ_JAHESE010000051.1"/>
</dbReference>
<evidence type="ECO:0000256" key="2">
    <source>
        <dbReference type="ARBA" id="ARBA00022603"/>
    </source>
</evidence>
<keyword evidence="2 6" id="KW-0489">Methyltransferase</keyword>
<dbReference type="PANTHER" id="PTHR43591">
    <property type="entry name" value="METHYLTRANSFERASE"/>
    <property type="match status" value="1"/>
</dbReference>
<evidence type="ECO:0000256" key="4">
    <source>
        <dbReference type="ARBA" id="ARBA00022691"/>
    </source>
</evidence>
<dbReference type="InterPro" id="IPR041698">
    <property type="entry name" value="Methyltransf_25"/>
</dbReference>
<reference evidence="6 7" key="1">
    <citation type="submission" date="2021-05" db="EMBL/GenBank/DDBJ databases">
        <title>A Polyphasic approach of four new species of the genus Ohtaekwangia: Ohtaekwangia histidinii sp. nov., Ohtaekwangia cretensis sp. nov., Ohtaekwangia indiensis sp. nov., Ohtaekwangia reichenbachii sp. nov. from diverse environment.</title>
        <authorList>
            <person name="Octaviana S."/>
        </authorList>
    </citation>
    <scope>NUCLEOTIDE SEQUENCE [LARGE SCALE GENOMIC DNA]</scope>
    <source>
        <strain evidence="6 7">PWU5</strain>
    </source>
</reference>
<organism evidence="6 7">
    <name type="scientific">Dawidia cretensis</name>
    <dbReference type="NCBI Taxonomy" id="2782350"/>
    <lineage>
        <taxon>Bacteria</taxon>
        <taxon>Pseudomonadati</taxon>
        <taxon>Bacteroidota</taxon>
        <taxon>Cytophagia</taxon>
        <taxon>Cytophagales</taxon>
        <taxon>Chryseotaleaceae</taxon>
        <taxon>Dawidia</taxon>
    </lineage>
</organism>
<dbReference type="GO" id="GO:0008168">
    <property type="term" value="F:methyltransferase activity"/>
    <property type="evidence" value="ECO:0007669"/>
    <property type="project" value="UniProtKB-KW"/>
</dbReference>
<evidence type="ECO:0000259" key="5">
    <source>
        <dbReference type="Pfam" id="PF13649"/>
    </source>
</evidence>
<evidence type="ECO:0000313" key="7">
    <source>
        <dbReference type="Proteomes" id="UP001319080"/>
    </source>
</evidence>
<keyword evidence="4" id="KW-0949">S-adenosyl-L-methionine</keyword>
<dbReference type="AlphaFoldDB" id="A0AAP2E317"/>
<feature type="domain" description="Methyltransferase" evidence="5">
    <location>
        <begin position="40"/>
        <end position="133"/>
    </location>
</feature>
<dbReference type="PROSITE" id="PS51608">
    <property type="entry name" value="SAM_MT_UBIE"/>
    <property type="match status" value="1"/>
</dbReference>
<dbReference type="Gene3D" id="3.40.50.150">
    <property type="entry name" value="Vaccinia Virus protein VP39"/>
    <property type="match status" value="1"/>
</dbReference>
<dbReference type="EMBL" id="JAHESE010000051">
    <property type="protein sequence ID" value="MBT1712131.1"/>
    <property type="molecule type" value="Genomic_DNA"/>
</dbReference>
<evidence type="ECO:0000256" key="1">
    <source>
        <dbReference type="ARBA" id="ARBA00022428"/>
    </source>
</evidence>
<comment type="caution">
    <text evidence="6">The sequence shown here is derived from an EMBL/GenBank/DDBJ whole genome shotgun (WGS) entry which is preliminary data.</text>
</comment>
<keyword evidence="3" id="KW-0808">Transferase</keyword>
<keyword evidence="7" id="KW-1185">Reference proteome</keyword>